<dbReference type="AlphaFoldDB" id="A0A0N4VZ98"/>
<dbReference type="WBParaSite" id="HPLM_0000262001-mRNA-1">
    <property type="protein sequence ID" value="HPLM_0000262001-mRNA-1"/>
    <property type="gene ID" value="HPLM_0000262001"/>
</dbReference>
<evidence type="ECO:0000313" key="1">
    <source>
        <dbReference type="EMBL" id="VDO15870.1"/>
    </source>
</evidence>
<sequence>MVPQTSLMVISKRAGDCAHPLLPFTLQVANFHDAISSYYSFHLLRKSIAVQGNEKRVQAVLLRELDALKSAMEMTVMGNSLVRLFERMIFDEESAVQTVHRLFIVVCRSFDDQSFEQVLKPLVELLSSEASLPCTVFFVID</sequence>
<dbReference type="EMBL" id="UZAF01005909">
    <property type="protein sequence ID" value="VDO15870.1"/>
    <property type="molecule type" value="Genomic_DNA"/>
</dbReference>
<organism evidence="3">
    <name type="scientific">Haemonchus placei</name>
    <name type="common">Barber's pole worm</name>
    <dbReference type="NCBI Taxonomy" id="6290"/>
    <lineage>
        <taxon>Eukaryota</taxon>
        <taxon>Metazoa</taxon>
        <taxon>Ecdysozoa</taxon>
        <taxon>Nematoda</taxon>
        <taxon>Chromadorea</taxon>
        <taxon>Rhabditida</taxon>
        <taxon>Rhabditina</taxon>
        <taxon>Rhabditomorpha</taxon>
        <taxon>Strongyloidea</taxon>
        <taxon>Trichostrongylidae</taxon>
        <taxon>Haemonchus</taxon>
    </lineage>
</organism>
<reference evidence="1 2" key="2">
    <citation type="submission" date="2018-11" db="EMBL/GenBank/DDBJ databases">
        <authorList>
            <consortium name="Pathogen Informatics"/>
        </authorList>
    </citation>
    <scope>NUCLEOTIDE SEQUENCE [LARGE SCALE GENOMIC DNA]</scope>
    <source>
        <strain evidence="1 2">MHpl1</strain>
    </source>
</reference>
<keyword evidence="2" id="KW-1185">Reference proteome</keyword>
<name>A0A0N4VZ98_HAEPC</name>
<gene>
    <name evidence="1" type="ORF">HPLM_LOCUS2618</name>
</gene>
<dbReference type="STRING" id="6290.A0A0N4VZ98"/>
<proteinExistence type="predicted"/>
<reference evidence="3" key="1">
    <citation type="submission" date="2017-02" db="UniProtKB">
        <authorList>
            <consortium name="WormBaseParasite"/>
        </authorList>
    </citation>
    <scope>IDENTIFICATION</scope>
</reference>
<accession>A0A0N4VZ98</accession>
<evidence type="ECO:0000313" key="2">
    <source>
        <dbReference type="Proteomes" id="UP000268014"/>
    </source>
</evidence>
<dbReference type="OrthoDB" id="5848946at2759"/>
<dbReference type="Proteomes" id="UP000268014">
    <property type="component" value="Unassembled WGS sequence"/>
</dbReference>
<protein>
    <submittedName>
        <fullName evidence="3">MIF4G domain-containing protein</fullName>
    </submittedName>
</protein>
<evidence type="ECO:0000313" key="3">
    <source>
        <dbReference type="WBParaSite" id="HPLM_0000262001-mRNA-1"/>
    </source>
</evidence>